<keyword evidence="5 6" id="KW-0378">Hydrolase</keyword>
<evidence type="ECO:0000313" key="8">
    <source>
        <dbReference type="EMBL" id="SMF42103.1"/>
    </source>
</evidence>
<comment type="subunit">
    <text evidence="3 6">Monomer.</text>
</comment>
<dbReference type="InterPro" id="IPR033713">
    <property type="entry name" value="NudJ"/>
</dbReference>
<evidence type="ECO:0000313" key="9">
    <source>
        <dbReference type="Proteomes" id="UP000192920"/>
    </source>
</evidence>
<dbReference type="GO" id="GO:0004787">
    <property type="term" value="F:thiamine diphosphate phosphatase activity"/>
    <property type="evidence" value="ECO:0007669"/>
    <property type="project" value="InterPro"/>
</dbReference>
<gene>
    <name evidence="6" type="primary">nudJ</name>
    <name evidence="8" type="ORF">SAMN02745746_03149</name>
</gene>
<dbReference type="Proteomes" id="UP000192920">
    <property type="component" value="Unassembled WGS sequence"/>
</dbReference>
<comment type="cofactor">
    <cofactor evidence="1 6">
        <name>Mg(2+)</name>
        <dbReference type="ChEBI" id="CHEBI:18420"/>
    </cofactor>
</comment>
<feature type="domain" description="Nudix hydrolase" evidence="7">
    <location>
        <begin position="3"/>
        <end position="133"/>
    </location>
</feature>
<dbReference type="GO" id="GO:0017111">
    <property type="term" value="F:ribonucleoside triphosphate phosphatase activity"/>
    <property type="evidence" value="ECO:0007669"/>
    <property type="project" value="InterPro"/>
</dbReference>
<keyword evidence="6" id="KW-0460">Magnesium</keyword>
<dbReference type="Pfam" id="PF00293">
    <property type="entry name" value="NUDIX"/>
    <property type="match status" value="1"/>
</dbReference>
<evidence type="ECO:0000256" key="1">
    <source>
        <dbReference type="ARBA" id="ARBA00001946"/>
    </source>
</evidence>
<proteinExistence type="inferred from homology"/>
<keyword evidence="9" id="KW-1185">Reference proteome</keyword>
<dbReference type="AlphaFoldDB" id="A0A1Y6C2K2"/>
<dbReference type="PANTHER" id="PTHR43046:SF14">
    <property type="entry name" value="MUTT_NUDIX FAMILY PROTEIN"/>
    <property type="match status" value="1"/>
</dbReference>
<dbReference type="EC" id="3.6.1.-" evidence="6"/>
<name>A0A1Y6C2K2_9NEIS</name>
<dbReference type="STRING" id="1123014.SAMN02745746_03149"/>
<protein>
    <recommendedName>
        <fullName evidence="4 6">Phosphatase NudJ</fullName>
        <ecNumber evidence="6">3.6.1.-</ecNumber>
    </recommendedName>
</protein>
<sequence length="154" mass="17579">MRIWKPNVTVAAVIEREGRFLMVEEDTPEGLRLNQPAGHLEHGETLFEAVRREVLEETAWHFEPEALVGIYLADKPGSDITYLRFTFCGRALREETERRLDDGIVAAPWLTAAEIRARTRQHRSPAVALSLEDWLAGQRLPLAVIQHLSNRDKT</sequence>
<evidence type="ECO:0000256" key="6">
    <source>
        <dbReference type="RuleBase" id="RU364043"/>
    </source>
</evidence>
<dbReference type="PROSITE" id="PS51462">
    <property type="entry name" value="NUDIX"/>
    <property type="match status" value="1"/>
</dbReference>
<evidence type="ECO:0000256" key="5">
    <source>
        <dbReference type="ARBA" id="ARBA00022801"/>
    </source>
</evidence>
<dbReference type="EMBL" id="FXAG01000019">
    <property type="protein sequence ID" value="SMF42103.1"/>
    <property type="molecule type" value="Genomic_DNA"/>
</dbReference>
<dbReference type="InterPro" id="IPR015797">
    <property type="entry name" value="NUDIX_hydrolase-like_dom_sf"/>
</dbReference>
<dbReference type="SUPFAM" id="SSF55811">
    <property type="entry name" value="Nudix"/>
    <property type="match status" value="1"/>
</dbReference>
<dbReference type="Gene3D" id="3.90.79.10">
    <property type="entry name" value="Nucleoside Triphosphate Pyrophosphohydrolase"/>
    <property type="match status" value="1"/>
</dbReference>
<dbReference type="CDD" id="cd03675">
    <property type="entry name" value="NUDIX_Hydrolase"/>
    <property type="match status" value="1"/>
</dbReference>
<dbReference type="GO" id="GO:0017110">
    <property type="term" value="F:nucleoside diphosphate phosphatase activity"/>
    <property type="evidence" value="ECO:0007669"/>
    <property type="project" value="InterPro"/>
</dbReference>
<comment type="similarity">
    <text evidence="2 6">Belongs to the Nudix hydrolase family. NudJ subfamily.</text>
</comment>
<accession>A0A1Y6C2K2</accession>
<dbReference type="InterPro" id="IPR000086">
    <property type="entry name" value="NUDIX_hydrolase_dom"/>
</dbReference>
<dbReference type="RefSeq" id="WP_085277265.1">
    <property type="nucleotide sequence ID" value="NZ_FXAG01000019.1"/>
</dbReference>
<reference evidence="9" key="1">
    <citation type="submission" date="2017-04" db="EMBL/GenBank/DDBJ databases">
        <authorList>
            <person name="Varghese N."/>
            <person name="Submissions S."/>
        </authorList>
    </citation>
    <scope>NUCLEOTIDE SEQUENCE [LARGE SCALE GENOMIC DNA]</scope>
    <source>
        <strain evidence="9">DSM 22618</strain>
    </source>
</reference>
<organism evidence="8 9">
    <name type="scientific">Pseudogulbenkiania subflava DSM 22618</name>
    <dbReference type="NCBI Taxonomy" id="1123014"/>
    <lineage>
        <taxon>Bacteria</taxon>
        <taxon>Pseudomonadati</taxon>
        <taxon>Pseudomonadota</taxon>
        <taxon>Betaproteobacteria</taxon>
        <taxon>Neisseriales</taxon>
        <taxon>Chromobacteriaceae</taxon>
        <taxon>Pseudogulbenkiania</taxon>
    </lineage>
</organism>
<evidence type="ECO:0000256" key="3">
    <source>
        <dbReference type="ARBA" id="ARBA00011245"/>
    </source>
</evidence>
<dbReference type="PANTHER" id="PTHR43046">
    <property type="entry name" value="GDP-MANNOSE MANNOSYL HYDROLASE"/>
    <property type="match status" value="1"/>
</dbReference>
<evidence type="ECO:0000259" key="7">
    <source>
        <dbReference type="PROSITE" id="PS51462"/>
    </source>
</evidence>
<evidence type="ECO:0000256" key="4">
    <source>
        <dbReference type="ARBA" id="ARBA00015552"/>
    </source>
</evidence>
<evidence type="ECO:0000256" key="2">
    <source>
        <dbReference type="ARBA" id="ARBA00007608"/>
    </source>
</evidence>